<dbReference type="PANTHER" id="PTHR39087:SF2">
    <property type="entry name" value="UPF0104 MEMBRANE PROTEIN MJ1595"/>
    <property type="match status" value="1"/>
</dbReference>
<feature type="transmembrane region" description="Helical" evidence="6">
    <location>
        <begin position="154"/>
        <end position="171"/>
    </location>
</feature>
<sequence>MNPGLAGLLSGRNQQWLIWTSVLSGLVYLGVSVFAGWQEVAHAFGRVGTAGIAIALLLSLVNYLLRFVRWQYFLRLLGCQIPNKESLVIYLAGFGLTIVPGKAGEVVRSLFLNNRGMSYQLSLAAFLAERLSDMMAVLILTSIGFWGFASARPVIVGLSVMMLLLLLVLRLQGCRARLRAWTMLLVPDRLHGGLAAIGGVLGHVHTCLRGRPLLIGLVLSVGAWAAEAYAFYLVLQWMEAPISLPAATFIYAFSMLVGAISFLPGGLGGVEATMVGLLILIGLDQPLALAATVIIRLTTLWFAVALGMLALVAMLRIDAESRLSKVS</sequence>
<proteinExistence type="predicted"/>
<feature type="transmembrane region" description="Helical" evidence="6">
    <location>
        <begin position="300"/>
        <end position="317"/>
    </location>
</feature>
<comment type="caution">
    <text evidence="7">The sequence shown here is derived from an EMBL/GenBank/DDBJ whole genome shotgun (WGS) entry which is preliminary data.</text>
</comment>
<dbReference type="AlphaFoldDB" id="A0A935TB01"/>
<name>A0A935TB01_9PROT</name>
<keyword evidence="3 6" id="KW-0812">Transmembrane</keyword>
<dbReference type="NCBIfam" id="TIGR00374">
    <property type="entry name" value="flippase-like domain"/>
    <property type="match status" value="2"/>
</dbReference>
<dbReference type="PANTHER" id="PTHR39087">
    <property type="entry name" value="UPF0104 MEMBRANE PROTEIN MJ1595"/>
    <property type="match status" value="1"/>
</dbReference>
<evidence type="ECO:0000256" key="6">
    <source>
        <dbReference type="SAM" id="Phobius"/>
    </source>
</evidence>
<dbReference type="Pfam" id="PF03706">
    <property type="entry name" value="LPG_synthase_TM"/>
    <property type="match status" value="1"/>
</dbReference>
<dbReference type="GO" id="GO:0005886">
    <property type="term" value="C:plasma membrane"/>
    <property type="evidence" value="ECO:0007669"/>
    <property type="project" value="UniProtKB-SubCell"/>
</dbReference>
<organism evidence="7 8">
    <name type="scientific">Candidatus Accumulibacter affinis</name>
    <dbReference type="NCBI Taxonomy" id="2954384"/>
    <lineage>
        <taxon>Bacteria</taxon>
        <taxon>Pseudomonadati</taxon>
        <taxon>Pseudomonadota</taxon>
        <taxon>Betaproteobacteria</taxon>
        <taxon>Candidatus Accumulibacter</taxon>
    </lineage>
</organism>
<evidence type="ECO:0000256" key="4">
    <source>
        <dbReference type="ARBA" id="ARBA00022989"/>
    </source>
</evidence>
<keyword evidence="4 6" id="KW-1133">Transmembrane helix</keyword>
<feature type="transmembrane region" description="Helical" evidence="6">
    <location>
        <begin position="16"/>
        <end position="37"/>
    </location>
</feature>
<dbReference type="EMBL" id="JADJOT010000002">
    <property type="protein sequence ID" value="MBK7953107.1"/>
    <property type="molecule type" value="Genomic_DNA"/>
</dbReference>
<feature type="transmembrane region" description="Helical" evidence="6">
    <location>
        <begin position="241"/>
        <end position="263"/>
    </location>
</feature>
<reference evidence="7 8" key="1">
    <citation type="submission" date="2020-10" db="EMBL/GenBank/DDBJ databases">
        <title>Connecting structure to function with the recovery of over 1000 high-quality activated sludge metagenome-assembled genomes encoding full-length rRNA genes using long-read sequencing.</title>
        <authorList>
            <person name="Singleton C.M."/>
            <person name="Petriglieri F."/>
            <person name="Kristensen J.M."/>
            <person name="Kirkegaard R.H."/>
            <person name="Michaelsen T.Y."/>
            <person name="Andersen M.H."/>
            <person name="Karst S.M."/>
            <person name="Dueholm M.S."/>
            <person name="Nielsen P.H."/>
            <person name="Albertsen M."/>
        </authorList>
    </citation>
    <scope>NUCLEOTIDE SEQUENCE [LARGE SCALE GENOMIC DNA]</scope>
    <source>
        <strain evidence="7">Fred_18-Q3-R57-64_BAT3C.720</strain>
    </source>
</reference>
<dbReference type="Proteomes" id="UP000706151">
    <property type="component" value="Unassembled WGS sequence"/>
</dbReference>
<evidence type="ECO:0000313" key="8">
    <source>
        <dbReference type="Proteomes" id="UP000706151"/>
    </source>
</evidence>
<comment type="subcellular location">
    <subcellularLocation>
        <location evidence="1">Cell membrane</location>
        <topology evidence="1">Multi-pass membrane protein</topology>
    </subcellularLocation>
</comment>
<accession>A0A935TB01</accession>
<evidence type="ECO:0000256" key="5">
    <source>
        <dbReference type="ARBA" id="ARBA00023136"/>
    </source>
</evidence>
<dbReference type="InterPro" id="IPR022791">
    <property type="entry name" value="L-PG_synthase/AglD"/>
</dbReference>
<keyword evidence="5 6" id="KW-0472">Membrane</keyword>
<evidence type="ECO:0000256" key="2">
    <source>
        <dbReference type="ARBA" id="ARBA00022475"/>
    </source>
</evidence>
<keyword evidence="2" id="KW-1003">Cell membrane</keyword>
<feature type="transmembrane region" description="Helical" evidence="6">
    <location>
        <begin position="43"/>
        <end position="65"/>
    </location>
</feature>
<evidence type="ECO:0000256" key="3">
    <source>
        <dbReference type="ARBA" id="ARBA00022692"/>
    </source>
</evidence>
<evidence type="ECO:0000313" key="7">
    <source>
        <dbReference type="EMBL" id="MBK7953107.1"/>
    </source>
</evidence>
<feature type="transmembrane region" description="Helical" evidence="6">
    <location>
        <begin position="131"/>
        <end position="148"/>
    </location>
</feature>
<feature type="transmembrane region" description="Helical" evidence="6">
    <location>
        <begin position="213"/>
        <end position="235"/>
    </location>
</feature>
<evidence type="ECO:0000256" key="1">
    <source>
        <dbReference type="ARBA" id="ARBA00004651"/>
    </source>
</evidence>
<gene>
    <name evidence="7" type="ORF">IPK02_03490</name>
</gene>
<protein>
    <submittedName>
        <fullName evidence="7">Flippase-like domain-containing protein</fullName>
    </submittedName>
</protein>